<feature type="binding site" evidence="16">
    <location>
        <begin position="394"/>
        <end position="399"/>
    </location>
    <ligand>
        <name>substrate</name>
    </ligand>
</feature>
<evidence type="ECO:0000259" key="18">
    <source>
        <dbReference type="SMART" id="SM00642"/>
    </source>
</evidence>
<dbReference type="Pfam" id="PF02922">
    <property type="entry name" value="CBM_48"/>
    <property type="match status" value="1"/>
</dbReference>
<dbReference type="Gene3D" id="2.60.40.10">
    <property type="entry name" value="Immunoglobulins"/>
    <property type="match status" value="1"/>
</dbReference>
<dbReference type="UniPathway" id="UPA00299"/>
<feature type="active site" description="Nucleophile" evidence="15">
    <location>
        <position position="262"/>
    </location>
</feature>
<organism evidence="19 20">
    <name type="scientific">Enterovirga aerilata</name>
    <dbReference type="NCBI Taxonomy" id="2730920"/>
    <lineage>
        <taxon>Bacteria</taxon>
        <taxon>Pseudomonadati</taxon>
        <taxon>Pseudomonadota</taxon>
        <taxon>Alphaproteobacteria</taxon>
        <taxon>Hyphomicrobiales</taxon>
        <taxon>Methylobacteriaceae</taxon>
        <taxon>Enterovirga</taxon>
    </lineage>
</organism>
<feature type="binding site" evidence="16">
    <location>
        <begin position="323"/>
        <end position="327"/>
    </location>
    <ligand>
        <name>substrate</name>
    </ligand>
</feature>
<evidence type="ECO:0000256" key="14">
    <source>
        <dbReference type="PIRNR" id="PIRNR006337"/>
    </source>
</evidence>
<dbReference type="InterPro" id="IPR044901">
    <property type="entry name" value="Trehalose_TreZ_E-set_sf"/>
</dbReference>
<keyword evidence="7 14" id="KW-0378">Hydrolase</keyword>
<dbReference type="CDD" id="cd11325">
    <property type="entry name" value="AmyAc_GTHase"/>
    <property type="match status" value="1"/>
</dbReference>
<evidence type="ECO:0000256" key="7">
    <source>
        <dbReference type="ARBA" id="ARBA00022801"/>
    </source>
</evidence>
<comment type="caution">
    <text evidence="19">The sequence shown here is derived from an EMBL/GenBank/DDBJ whole genome shotgun (WGS) entry which is preliminary data.</text>
</comment>
<evidence type="ECO:0000256" key="16">
    <source>
        <dbReference type="PIRSR" id="PIRSR006337-2"/>
    </source>
</evidence>
<evidence type="ECO:0000256" key="4">
    <source>
        <dbReference type="ARBA" id="ARBA00012268"/>
    </source>
</evidence>
<dbReference type="GO" id="GO:0033942">
    <property type="term" value="F:4-alpha-D-(1-&gt;4)-alpha-D-glucanotrehalose trehalohydrolase activity"/>
    <property type="evidence" value="ECO:0007669"/>
    <property type="project" value="UniProtKB-EC"/>
</dbReference>
<proteinExistence type="inferred from homology"/>
<dbReference type="Pfam" id="PF11941">
    <property type="entry name" value="DUF3459"/>
    <property type="match status" value="1"/>
</dbReference>
<dbReference type="InterPro" id="IPR017853">
    <property type="entry name" value="GH"/>
</dbReference>
<keyword evidence="8" id="KW-0119">Carbohydrate metabolism</keyword>
<keyword evidence="9 14" id="KW-0326">Glycosidase</keyword>
<dbReference type="GO" id="GO:0005992">
    <property type="term" value="P:trehalose biosynthetic process"/>
    <property type="evidence" value="ECO:0007669"/>
    <property type="project" value="UniProtKB-UniRule"/>
</dbReference>
<evidence type="ECO:0000256" key="10">
    <source>
        <dbReference type="ARBA" id="ARBA00032057"/>
    </source>
</evidence>
<sequence length="608" mass="67761">MRRRHAMPFGAEVMDRGVRFALWAPSAGSVALVVDGAEHDMPDAGGGWRRLVLPEARDGSRYGFRIDGDTVVPDPASRFQPDDVSGLSEVVDPRSYDWQDRGWAGRPWEEAVIYEAHVGTATPEGTYAAFAERLPALADLGVTAVELLPLADFAGSRNWGYDGVLPYAPDSIYGRPEDLKRFIDRAHSLGIMVLIDVVYNHFGPAGNYLGQYAEQFFTERHQTPWGPGLNFDGREGRPVRDFFIHNALYWIEEFNVDGLRFDAVHAILDDSEHNILAEIAERARAASPGRHVHLVLENEKNQARWLERDEAGRPLLHTAQWNDDVHHCWHVLLTGESEAYYQDFSDKPVERLLRCLTEGFGYQGDPSRHAGGKLRGEPSGHLPPSAFVAFLQNHDQIGNRAFGDRLSALADPNRLALARAGLLLSPQIPMLFMGEEWSASAPYQFFVDFAPDEDLSRAVREGRRREFQHFAAFSDPAAAETIPDPTAEATFQRSTLDWSEAEREPHASVLADTRRLIALRREHVIPLTKTRYRGAEGRMPTPRSIDVTWRFDGGTLRFVANLGSEAMELPGGYSGRLIWASPGLDTTGPGPLLPAWAGFFMTGAADER</sequence>
<evidence type="ECO:0000256" key="12">
    <source>
        <dbReference type="ARBA" id="ARBA00034013"/>
    </source>
</evidence>
<dbReference type="Gene3D" id="3.20.20.80">
    <property type="entry name" value="Glycosidases"/>
    <property type="match status" value="1"/>
</dbReference>
<feature type="binding site" evidence="16">
    <location>
        <begin position="260"/>
        <end position="265"/>
    </location>
    <ligand>
        <name>substrate</name>
    </ligand>
</feature>
<evidence type="ECO:0000256" key="5">
    <source>
        <dbReference type="ARBA" id="ARBA00015938"/>
    </source>
</evidence>
<dbReference type="InterPro" id="IPR014756">
    <property type="entry name" value="Ig_E-set"/>
</dbReference>
<dbReference type="InterPro" id="IPR006047">
    <property type="entry name" value="GH13_cat_dom"/>
</dbReference>
<dbReference type="NCBIfam" id="TIGR02402">
    <property type="entry name" value="trehalose_TreZ"/>
    <property type="match status" value="1"/>
</dbReference>
<accession>A0A849I9I3</accession>
<dbReference type="InterPro" id="IPR004193">
    <property type="entry name" value="Glyco_hydro_13_N"/>
</dbReference>
<dbReference type="InterPro" id="IPR013783">
    <property type="entry name" value="Ig-like_fold"/>
</dbReference>
<dbReference type="PIRSF" id="PIRSF006337">
    <property type="entry name" value="Trehalose_TreZ"/>
    <property type="match status" value="1"/>
</dbReference>
<evidence type="ECO:0000313" key="19">
    <source>
        <dbReference type="EMBL" id="NNM74484.1"/>
    </source>
</evidence>
<dbReference type="RefSeq" id="WP_171219913.1">
    <property type="nucleotide sequence ID" value="NZ_JABEPP010000005.1"/>
</dbReference>
<dbReference type="InterPro" id="IPR022567">
    <property type="entry name" value="DUF3459"/>
</dbReference>
<dbReference type="GO" id="GO:0005737">
    <property type="term" value="C:cytoplasm"/>
    <property type="evidence" value="ECO:0007669"/>
    <property type="project" value="UniProtKB-SubCell"/>
</dbReference>
<dbReference type="PANTHER" id="PTHR43651">
    <property type="entry name" value="1,4-ALPHA-GLUCAN-BRANCHING ENZYME"/>
    <property type="match status" value="1"/>
</dbReference>
<evidence type="ECO:0000256" key="8">
    <source>
        <dbReference type="ARBA" id="ARBA00023277"/>
    </source>
</evidence>
<evidence type="ECO:0000256" key="11">
    <source>
        <dbReference type="ARBA" id="ARBA00033284"/>
    </source>
</evidence>
<dbReference type="SUPFAM" id="SSF51445">
    <property type="entry name" value="(Trans)glycosidases"/>
    <property type="match status" value="1"/>
</dbReference>
<evidence type="ECO:0000256" key="17">
    <source>
        <dbReference type="PIRSR" id="PIRSR006337-3"/>
    </source>
</evidence>
<evidence type="ECO:0000256" key="2">
    <source>
        <dbReference type="ARBA" id="ARBA00005199"/>
    </source>
</evidence>
<feature type="domain" description="Glycosyl hydrolase family 13 catalytic" evidence="18">
    <location>
        <begin position="70"/>
        <end position="468"/>
    </location>
</feature>
<evidence type="ECO:0000256" key="6">
    <source>
        <dbReference type="ARBA" id="ARBA00022490"/>
    </source>
</evidence>
<dbReference type="SUPFAM" id="SSF81296">
    <property type="entry name" value="E set domains"/>
    <property type="match status" value="1"/>
</dbReference>
<gene>
    <name evidence="19" type="primary">treZ</name>
    <name evidence="19" type="ORF">HJG44_19170</name>
</gene>
<dbReference type="EC" id="3.2.1.141" evidence="4 13"/>
<name>A0A849I9I3_9HYPH</name>
<evidence type="ECO:0000256" key="9">
    <source>
        <dbReference type="ARBA" id="ARBA00023295"/>
    </source>
</evidence>
<evidence type="ECO:0000256" key="1">
    <source>
        <dbReference type="ARBA" id="ARBA00004496"/>
    </source>
</evidence>
<protein>
    <recommendedName>
        <fullName evidence="5 13">Malto-oligosyltrehalose trehalohydrolase</fullName>
        <shortName evidence="14">MTHase</shortName>
        <ecNumber evidence="4 13">3.2.1.141</ecNumber>
    </recommendedName>
    <alternativeName>
        <fullName evidence="11 14">4-alpha-D-((1-&gt;4)-alpha-D-glucano)trehalose trehalohydrolase</fullName>
    </alternativeName>
    <alternativeName>
        <fullName evidence="10 14">Maltooligosyl trehalose trehalohydrolase</fullName>
    </alternativeName>
</protein>
<dbReference type="Pfam" id="PF00128">
    <property type="entry name" value="Alpha-amylase"/>
    <property type="match status" value="1"/>
</dbReference>
<dbReference type="CDD" id="cd02853">
    <property type="entry name" value="E_set_MTHase_like_N"/>
    <property type="match status" value="1"/>
</dbReference>
<dbReference type="AlphaFoldDB" id="A0A849I9I3"/>
<reference evidence="19 20" key="1">
    <citation type="submission" date="2020-04" db="EMBL/GenBank/DDBJ databases">
        <title>Enterovirga sp. isolate from soil.</title>
        <authorList>
            <person name="Chea S."/>
            <person name="Kim D.-U."/>
        </authorList>
    </citation>
    <scope>NUCLEOTIDE SEQUENCE [LARGE SCALE GENOMIC DNA]</scope>
    <source>
        <strain evidence="19 20">DB1703</strain>
    </source>
</reference>
<comment type="subcellular location">
    <subcellularLocation>
        <location evidence="1 15">Cytoplasm</location>
    </subcellularLocation>
</comment>
<dbReference type="Gene3D" id="1.10.10.760">
    <property type="entry name" value="E-set domains of sugar-utilizing enzymes"/>
    <property type="match status" value="1"/>
</dbReference>
<evidence type="ECO:0000256" key="3">
    <source>
        <dbReference type="ARBA" id="ARBA00008061"/>
    </source>
</evidence>
<dbReference type="Proteomes" id="UP000564885">
    <property type="component" value="Unassembled WGS sequence"/>
</dbReference>
<feature type="active site" description="Proton donor" evidence="15">
    <location>
        <position position="297"/>
    </location>
</feature>
<evidence type="ECO:0000313" key="20">
    <source>
        <dbReference type="Proteomes" id="UP000564885"/>
    </source>
</evidence>
<evidence type="ECO:0000256" key="13">
    <source>
        <dbReference type="NCBIfam" id="TIGR02402"/>
    </source>
</evidence>
<dbReference type="EMBL" id="JABEPP010000005">
    <property type="protein sequence ID" value="NNM74484.1"/>
    <property type="molecule type" value="Genomic_DNA"/>
</dbReference>
<feature type="site" description="Transition state stabilizer" evidence="17">
    <location>
        <position position="395"/>
    </location>
</feature>
<comment type="pathway">
    <text evidence="2 14">Glycan biosynthesis; trehalose biosynthesis.</text>
</comment>
<dbReference type="PANTHER" id="PTHR43651:SF11">
    <property type="entry name" value="MALTO-OLIGOSYLTREHALOSE TREHALOHYDROLASE"/>
    <property type="match status" value="1"/>
</dbReference>
<comment type="similarity">
    <text evidence="3 14">Belongs to the glycosyl hydrolase 13 family.</text>
</comment>
<keyword evidence="20" id="KW-1185">Reference proteome</keyword>
<dbReference type="InterPro" id="IPR012768">
    <property type="entry name" value="Trehalose_TreZ"/>
</dbReference>
<dbReference type="SMART" id="SM00642">
    <property type="entry name" value="Aamy"/>
    <property type="match status" value="1"/>
</dbReference>
<keyword evidence="6" id="KW-0963">Cytoplasm</keyword>
<evidence type="ECO:0000256" key="15">
    <source>
        <dbReference type="PIRSR" id="PIRSR006337-1"/>
    </source>
</evidence>
<comment type="catalytic activity">
    <reaction evidence="12 14">
        <text>hydrolysis of (1-&gt;4)-alpha-D-glucosidic linkage in 4-alpha-D-[(1-&gt;4)-alpha-D-glucanosyl]n trehalose to yield trehalose and (1-&gt;4)-alpha-D-glucan.</text>
        <dbReference type="EC" id="3.2.1.141"/>
    </reaction>
</comment>